<dbReference type="InterPro" id="IPR010998">
    <property type="entry name" value="Integrase_recombinase_N"/>
</dbReference>
<dbReference type="InterPro" id="IPR050808">
    <property type="entry name" value="Phage_Integrase"/>
</dbReference>
<dbReference type="AlphaFoldDB" id="A0AAW3TT73"/>
<dbReference type="InterPro" id="IPR013762">
    <property type="entry name" value="Integrase-like_cat_sf"/>
</dbReference>
<dbReference type="Pfam" id="PF00589">
    <property type="entry name" value="Phage_integrase"/>
    <property type="match status" value="1"/>
</dbReference>
<evidence type="ECO:0000256" key="1">
    <source>
        <dbReference type="ARBA" id="ARBA00008857"/>
    </source>
</evidence>
<comment type="similarity">
    <text evidence="1">Belongs to the 'phage' integrase family.</text>
</comment>
<evidence type="ECO:0000313" key="7">
    <source>
        <dbReference type="Proteomes" id="UP000528945"/>
    </source>
</evidence>
<keyword evidence="3" id="KW-0238">DNA-binding</keyword>
<dbReference type="GO" id="GO:0015074">
    <property type="term" value="P:DNA integration"/>
    <property type="evidence" value="ECO:0007669"/>
    <property type="project" value="UniProtKB-KW"/>
</dbReference>
<dbReference type="SUPFAM" id="SSF56349">
    <property type="entry name" value="DNA breaking-rejoining enzymes"/>
    <property type="match status" value="1"/>
</dbReference>
<evidence type="ECO:0000313" key="6">
    <source>
        <dbReference type="EMBL" id="MBB3876142.1"/>
    </source>
</evidence>
<evidence type="ECO:0000256" key="3">
    <source>
        <dbReference type="ARBA" id="ARBA00023125"/>
    </source>
</evidence>
<dbReference type="EMBL" id="JACIDB010000004">
    <property type="protein sequence ID" value="MBB3876142.1"/>
    <property type="molecule type" value="Genomic_DNA"/>
</dbReference>
<dbReference type="InterPro" id="IPR011010">
    <property type="entry name" value="DNA_brk_join_enz"/>
</dbReference>
<name>A0AAW3TT73_9SPHN</name>
<reference evidence="6 7" key="1">
    <citation type="submission" date="2020-08" db="EMBL/GenBank/DDBJ databases">
        <title>Genomic Encyclopedia of Type Strains, Phase IV (KMG-IV): sequencing the most valuable type-strain genomes for metagenomic binning, comparative biology and taxonomic classification.</title>
        <authorList>
            <person name="Goeker M."/>
        </authorList>
    </citation>
    <scope>NUCLEOTIDE SEQUENCE [LARGE SCALE GENOMIC DNA]</scope>
    <source>
        <strain evidence="6 7">DSM 15581</strain>
    </source>
</reference>
<evidence type="ECO:0000259" key="5">
    <source>
        <dbReference type="PROSITE" id="PS51898"/>
    </source>
</evidence>
<dbReference type="PANTHER" id="PTHR30629:SF2">
    <property type="entry name" value="PROPHAGE INTEGRASE INTS-RELATED"/>
    <property type="match status" value="1"/>
</dbReference>
<evidence type="ECO:0000256" key="2">
    <source>
        <dbReference type="ARBA" id="ARBA00022908"/>
    </source>
</evidence>
<organism evidence="6 7">
    <name type="scientific">Sphingomonas aquatilis</name>
    <dbReference type="NCBI Taxonomy" id="93063"/>
    <lineage>
        <taxon>Bacteria</taxon>
        <taxon>Pseudomonadati</taxon>
        <taxon>Pseudomonadota</taxon>
        <taxon>Alphaproteobacteria</taxon>
        <taxon>Sphingomonadales</taxon>
        <taxon>Sphingomonadaceae</taxon>
        <taxon>Sphingomonas</taxon>
    </lineage>
</organism>
<dbReference type="InterPro" id="IPR002104">
    <property type="entry name" value="Integrase_catalytic"/>
</dbReference>
<keyword evidence="7" id="KW-1185">Reference proteome</keyword>
<gene>
    <name evidence="6" type="ORF">GGR47_002388</name>
</gene>
<sequence>MLPKYVKRVRSKGKDYYYFDTGKLVDGKKVYVRLPALRSSDFGGSYATLMGHRTRNAGVTVDLMRVPKLVGLYEKSPAYRALKPASKKRYDIYLRKLERLLPTAPVVEITKGDMRKLVDGMADKPGAANAFLATSSALFTWAIGNEYMAKNPCDGIPKFKMGEHQPWPPHILRAALKTDDDTIRLVAHLLYYTAQRIGDVLRMAWSDIYDDRVAVAQEKTEKKLRIRLHGALKVELAKHPRAGLLICVDAAGAPLKRDTVSKWLSEYTAELGHRCVPHGLRKNAVIALLEAGCPTGEIAAVSGQSLQMVEHYAKQRDQERLADAAILRWENKP</sequence>
<dbReference type="Proteomes" id="UP000528945">
    <property type="component" value="Unassembled WGS sequence"/>
</dbReference>
<keyword evidence="2" id="KW-0229">DNA integration</keyword>
<dbReference type="PANTHER" id="PTHR30629">
    <property type="entry name" value="PROPHAGE INTEGRASE"/>
    <property type="match status" value="1"/>
</dbReference>
<proteinExistence type="inferred from homology"/>
<evidence type="ECO:0000256" key="4">
    <source>
        <dbReference type="ARBA" id="ARBA00023172"/>
    </source>
</evidence>
<dbReference type="GO" id="GO:0003677">
    <property type="term" value="F:DNA binding"/>
    <property type="evidence" value="ECO:0007669"/>
    <property type="project" value="UniProtKB-KW"/>
</dbReference>
<dbReference type="GO" id="GO:0006310">
    <property type="term" value="P:DNA recombination"/>
    <property type="evidence" value="ECO:0007669"/>
    <property type="project" value="UniProtKB-KW"/>
</dbReference>
<dbReference type="Gene3D" id="1.10.150.130">
    <property type="match status" value="1"/>
</dbReference>
<accession>A0AAW3TT73</accession>
<protein>
    <submittedName>
        <fullName evidence="6">Integrase</fullName>
    </submittedName>
</protein>
<dbReference type="PROSITE" id="PS51898">
    <property type="entry name" value="TYR_RECOMBINASE"/>
    <property type="match status" value="1"/>
</dbReference>
<feature type="domain" description="Tyr recombinase" evidence="5">
    <location>
        <begin position="162"/>
        <end position="326"/>
    </location>
</feature>
<dbReference type="RefSeq" id="WP_167509706.1">
    <property type="nucleotide sequence ID" value="NZ_JACIDB010000004.1"/>
</dbReference>
<dbReference type="Gene3D" id="1.10.443.10">
    <property type="entry name" value="Intergrase catalytic core"/>
    <property type="match status" value="1"/>
</dbReference>
<keyword evidence="4" id="KW-0233">DNA recombination</keyword>
<comment type="caution">
    <text evidence="6">The sequence shown here is derived from an EMBL/GenBank/DDBJ whole genome shotgun (WGS) entry which is preliminary data.</text>
</comment>